<dbReference type="GO" id="GO:0003677">
    <property type="term" value="F:DNA binding"/>
    <property type="evidence" value="ECO:0007669"/>
    <property type="project" value="InterPro"/>
</dbReference>
<sequence>MISAPLRTAGTGLIRSLWSSIRGAALIQLVCALVFGTDIAIELHNDLLDDRGLTMWQIAHLVTETAAVGLLLLGFHLSQRELRGLGHAEALQRDRLDLLRGHFDDILVQKFAAWGLSKAESDIALLSLRGLKISEIAQLRKTKEGTIKAQLSAIFHKAGIGTRTELLGLFMDEFLDFGATQNDTRPRRGAQRSPE</sequence>
<gene>
    <name evidence="3" type="ORF">SAMN04488103_106166</name>
</gene>
<feature type="domain" description="HTH luxR-type" evidence="2">
    <location>
        <begin position="113"/>
        <end position="170"/>
    </location>
</feature>
<dbReference type="Gene3D" id="1.10.10.10">
    <property type="entry name" value="Winged helix-like DNA-binding domain superfamily/Winged helix DNA-binding domain"/>
    <property type="match status" value="1"/>
</dbReference>
<keyword evidence="4" id="KW-1185">Reference proteome</keyword>
<organism evidence="3 4">
    <name type="scientific">Gemmobacter aquatilis</name>
    <dbReference type="NCBI Taxonomy" id="933059"/>
    <lineage>
        <taxon>Bacteria</taxon>
        <taxon>Pseudomonadati</taxon>
        <taxon>Pseudomonadota</taxon>
        <taxon>Alphaproteobacteria</taxon>
        <taxon>Rhodobacterales</taxon>
        <taxon>Paracoccaceae</taxon>
        <taxon>Gemmobacter</taxon>
    </lineage>
</organism>
<keyword evidence="1" id="KW-0472">Membrane</keyword>
<dbReference type="OrthoDB" id="8277135at2"/>
<dbReference type="Proteomes" id="UP000198761">
    <property type="component" value="Unassembled WGS sequence"/>
</dbReference>
<dbReference type="InterPro" id="IPR036388">
    <property type="entry name" value="WH-like_DNA-bd_sf"/>
</dbReference>
<evidence type="ECO:0000256" key="1">
    <source>
        <dbReference type="SAM" id="Phobius"/>
    </source>
</evidence>
<reference evidence="3 4" key="1">
    <citation type="submission" date="2016-10" db="EMBL/GenBank/DDBJ databases">
        <authorList>
            <person name="de Groot N.N."/>
        </authorList>
    </citation>
    <scope>NUCLEOTIDE SEQUENCE [LARGE SCALE GENOMIC DNA]</scope>
    <source>
        <strain evidence="3 4">DSM 3857</strain>
    </source>
</reference>
<feature type="transmembrane region" description="Helical" evidence="1">
    <location>
        <begin position="53"/>
        <end position="75"/>
    </location>
</feature>
<evidence type="ECO:0000313" key="4">
    <source>
        <dbReference type="Proteomes" id="UP000198761"/>
    </source>
</evidence>
<keyword evidence="1" id="KW-0812">Transmembrane</keyword>
<dbReference type="RefSeq" id="WP_091301769.1">
    <property type="nucleotide sequence ID" value="NZ_FOCE01000006.1"/>
</dbReference>
<dbReference type="InterPro" id="IPR016032">
    <property type="entry name" value="Sig_transdc_resp-reg_C-effctor"/>
</dbReference>
<accession>A0A1H8IAS9</accession>
<name>A0A1H8IAS9_9RHOB</name>
<dbReference type="InterPro" id="IPR000792">
    <property type="entry name" value="Tscrpt_reg_LuxR_C"/>
</dbReference>
<feature type="transmembrane region" description="Helical" evidence="1">
    <location>
        <begin position="21"/>
        <end position="41"/>
    </location>
</feature>
<keyword evidence="1" id="KW-1133">Transmembrane helix</keyword>
<protein>
    <submittedName>
        <fullName evidence="3">Transcriptional regulator, LuxR family</fullName>
    </submittedName>
</protein>
<dbReference type="SMART" id="SM00421">
    <property type="entry name" value="HTH_LUXR"/>
    <property type="match status" value="1"/>
</dbReference>
<dbReference type="EMBL" id="FOCE01000006">
    <property type="protein sequence ID" value="SEN65265.1"/>
    <property type="molecule type" value="Genomic_DNA"/>
</dbReference>
<evidence type="ECO:0000259" key="2">
    <source>
        <dbReference type="SMART" id="SM00421"/>
    </source>
</evidence>
<dbReference type="AlphaFoldDB" id="A0A1H8IAS9"/>
<proteinExistence type="predicted"/>
<dbReference type="STRING" id="933059.SAMN04488103_106166"/>
<dbReference type="SUPFAM" id="SSF46894">
    <property type="entry name" value="C-terminal effector domain of the bipartite response regulators"/>
    <property type="match status" value="1"/>
</dbReference>
<dbReference type="GO" id="GO:0006355">
    <property type="term" value="P:regulation of DNA-templated transcription"/>
    <property type="evidence" value="ECO:0007669"/>
    <property type="project" value="InterPro"/>
</dbReference>
<evidence type="ECO:0000313" key="3">
    <source>
        <dbReference type="EMBL" id="SEN65265.1"/>
    </source>
</evidence>